<keyword evidence="3" id="KW-0862">Zinc</keyword>
<keyword evidence="7" id="KW-1185">Reference proteome</keyword>
<proteinExistence type="predicted"/>
<evidence type="ECO:0000256" key="3">
    <source>
        <dbReference type="ARBA" id="ARBA00022833"/>
    </source>
</evidence>
<dbReference type="PROSITE" id="PS50865">
    <property type="entry name" value="ZF_MYND_2"/>
    <property type="match status" value="1"/>
</dbReference>
<keyword evidence="2 4" id="KW-0863">Zinc-finger</keyword>
<dbReference type="SUPFAM" id="SSF144232">
    <property type="entry name" value="HIT/MYND zinc finger-like"/>
    <property type="match status" value="1"/>
</dbReference>
<feature type="domain" description="MYND-type" evidence="5">
    <location>
        <begin position="10"/>
        <end position="48"/>
    </location>
</feature>
<dbReference type="Pfam" id="PF01753">
    <property type="entry name" value="zf-MYND"/>
    <property type="match status" value="1"/>
</dbReference>
<evidence type="ECO:0000256" key="2">
    <source>
        <dbReference type="ARBA" id="ARBA00022771"/>
    </source>
</evidence>
<accession>A0A5N6VTN7</accession>
<name>A0A5N6VTN7_9EURO</name>
<gene>
    <name evidence="6" type="ORF">BDV41DRAFT_540861</name>
</gene>
<organism evidence="6 7">
    <name type="scientific">Aspergillus transmontanensis</name>
    <dbReference type="NCBI Taxonomy" id="1034304"/>
    <lineage>
        <taxon>Eukaryota</taxon>
        <taxon>Fungi</taxon>
        <taxon>Dikarya</taxon>
        <taxon>Ascomycota</taxon>
        <taxon>Pezizomycotina</taxon>
        <taxon>Eurotiomycetes</taxon>
        <taxon>Eurotiomycetidae</taxon>
        <taxon>Eurotiales</taxon>
        <taxon>Aspergillaceae</taxon>
        <taxon>Aspergillus</taxon>
        <taxon>Aspergillus subgen. Circumdati</taxon>
    </lineage>
</organism>
<dbReference type="PROSITE" id="PS01360">
    <property type="entry name" value="ZF_MYND_1"/>
    <property type="match status" value="1"/>
</dbReference>
<evidence type="ECO:0000313" key="6">
    <source>
        <dbReference type="EMBL" id="KAE8311845.1"/>
    </source>
</evidence>
<dbReference type="Proteomes" id="UP000325433">
    <property type="component" value="Unassembled WGS sequence"/>
</dbReference>
<evidence type="ECO:0000259" key="5">
    <source>
        <dbReference type="PROSITE" id="PS50865"/>
    </source>
</evidence>
<dbReference type="AlphaFoldDB" id="A0A5N6VTN7"/>
<dbReference type="Gene3D" id="6.10.140.2220">
    <property type="match status" value="1"/>
</dbReference>
<evidence type="ECO:0000313" key="7">
    <source>
        <dbReference type="Proteomes" id="UP000325433"/>
    </source>
</evidence>
<keyword evidence="1" id="KW-0479">Metal-binding</keyword>
<reference evidence="7" key="1">
    <citation type="submission" date="2019-04" db="EMBL/GenBank/DDBJ databases">
        <title>Friends and foes A comparative genomics studyof 23 Aspergillus species from section Flavi.</title>
        <authorList>
            <consortium name="DOE Joint Genome Institute"/>
            <person name="Kjaerbolling I."/>
            <person name="Vesth T."/>
            <person name="Frisvad J.C."/>
            <person name="Nybo J.L."/>
            <person name="Theobald S."/>
            <person name="Kildgaard S."/>
            <person name="Isbrandt T."/>
            <person name="Kuo A."/>
            <person name="Sato A."/>
            <person name="Lyhne E.K."/>
            <person name="Kogle M.E."/>
            <person name="Wiebenga A."/>
            <person name="Kun R.S."/>
            <person name="Lubbers R.J."/>
            <person name="Makela M.R."/>
            <person name="Barry K."/>
            <person name="Chovatia M."/>
            <person name="Clum A."/>
            <person name="Daum C."/>
            <person name="Haridas S."/>
            <person name="He G."/>
            <person name="LaButti K."/>
            <person name="Lipzen A."/>
            <person name="Mondo S."/>
            <person name="Riley R."/>
            <person name="Salamov A."/>
            <person name="Simmons B.A."/>
            <person name="Magnuson J.K."/>
            <person name="Henrissat B."/>
            <person name="Mortensen U.H."/>
            <person name="Larsen T.O."/>
            <person name="Devries R.P."/>
            <person name="Grigoriev I.V."/>
            <person name="Machida M."/>
            <person name="Baker S.E."/>
            <person name="Andersen M.R."/>
        </authorList>
    </citation>
    <scope>NUCLEOTIDE SEQUENCE [LARGE SCALE GENOMIC DNA]</scope>
    <source>
        <strain evidence="7">CBS 130015</strain>
    </source>
</reference>
<protein>
    <recommendedName>
        <fullName evidence="5">MYND-type domain-containing protein</fullName>
    </recommendedName>
</protein>
<dbReference type="GO" id="GO:0008270">
    <property type="term" value="F:zinc ion binding"/>
    <property type="evidence" value="ECO:0007669"/>
    <property type="project" value="UniProtKB-KW"/>
</dbReference>
<dbReference type="InterPro" id="IPR002893">
    <property type="entry name" value="Znf_MYND"/>
</dbReference>
<evidence type="ECO:0000256" key="1">
    <source>
        <dbReference type="ARBA" id="ARBA00022723"/>
    </source>
</evidence>
<dbReference type="EMBL" id="ML738339">
    <property type="protein sequence ID" value="KAE8311845.1"/>
    <property type="molecule type" value="Genomic_DNA"/>
</dbReference>
<sequence length="208" mass="23897">MTNQENTPSCSFTSCQNAGTRRCTGCKVAAYCSPACQKDGWKTHRKACTGAKKYNCFLIRAVPSDLTKGDLTEADYIEPMPLDSYGEWSPEMKELKKRTRWDGILEPGKFYSHRPVDRWHYHVYQQYEKTETPRNPLVSRCFKGDIHGDVAVVRSCWNFTRVDTLEMKPSGGPKLAWLLQWGCRRRLSVGWCLRASLILMFLQSQSRG</sequence>
<evidence type="ECO:0000256" key="4">
    <source>
        <dbReference type="PROSITE-ProRule" id="PRU00134"/>
    </source>
</evidence>